<dbReference type="InterPro" id="IPR036873">
    <property type="entry name" value="Rhodanese-like_dom_sf"/>
</dbReference>
<evidence type="ECO:0000313" key="2">
    <source>
        <dbReference type="EMBL" id="HJB06386.1"/>
    </source>
</evidence>
<proteinExistence type="predicted"/>
<dbReference type="SMART" id="SM00450">
    <property type="entry name" value="RHOD"/>
    <property type="match status" value="1"/>
</dbReference>
<protein>
    <submittedName>
        <fullName evidence="2">Rhodanese-like domain-containing protein</fullName>
    </submittedName>
</protein>
<dbReference type="InterPro" id="IPR050229">
    <property type="entry name" value="GlpE_sulfurtransferase"/>
</dbReference>
<comment type="caution">
    <text evidence="2">The sequence shown here is derived from an EMBL/GenBank/DDBJ whole genome shotgun (WGS) entry which is preliminary data.</text>
</comment>
<accession>A0A9D2L5P6</accession>
<feature type="domain" description="Rhodanese" evidence="1">
    <location>
        <begin position="17"/>
        <end position="104"/>
    </location>
</feature>
<dbReference type="PANTHER" id="PTHR43031">
    <property type="entry name" value="FAD-DEPENDENT OXIDOREDUCTASE"/>
    <property type="match status" value="1"/>
</dbReference>
<organism evidence="2 3">
    <name type="scientific">Candidatus Enterocloster faecavium</name>
    <dbReference type="NCBI Taxonomy" id="2838560"/>
    <lineage>
        <taxon>Bacteria</taxon>
        <taxon>Bacillati</taxon>
        <taxon>Bacillota</taxon>
        <taxon>Clostridia</taxon>
        <taxon>Lachnospirales</taxon>
        <taxon>Lachnospiraceae</taxon>
        <taxon>Enterocloster</taxon>
    </lineage>
</organism>
<reference evidence="2" key="1">
    <citation type="journal article" date="2021" name="PeerJ">
        <title>Extensive microbial diversity within the chicken gut microbiome revealed by metagenomics and culture.</title>
        <authorList>
            <person name="Gilroy R."/>
            <person name="Ravi A."/>
            <person name="Getino M."/>
            <person name="Pursley I."/>
            <person name="Horton D.L."/>
            <person name="Alikhan N.F."/>
            <person name="Baker D."/>
            <person name="Gharbi K."/>
            <person name="Hall N."/>
            <person name="Watson M."/>
            <person name="Adriaenssens E.M."/>
            <person name="Foster-Nyarko E."/>
            <person name="Jarju S."/>
            <person name="Secka A."/>
            <person name="Antonio M."/>
            <person name="Oren A."/>
            <person name="Chaudhuri R.R."/>
            <person name="La Ragione R."/>
            <person name="Hildebrand F."/>
            <person name="Pallen M.J."/>
        </authorList>
    </citation>
    <scope>NUCLEOTIDE SEQUENCE</scope>
    <source>
        <strain evidence="2">CHK188-4685</strain>
    </source>
</reference>
<dbReference type="Pfam" id="PF00581">
    <property type="entry name" value="Rhodanese"/>
    <property type="match status" value="1"/>
</dbReference>
<dbReference type="PROSITE" id="PS50206">
    <property type="entry name" value="RHODANESE_3"/>
    <property type="match status" value="1"/>
</dbReference>
<dbReference type="SUPFAM" id="SSF52821">
    <property type="entry name" value="Rhodanese/Cell cycle control phosphatase"/>
    <property type="match status" value="1"/>
</dbReference>
<sequence>MGFSIITWRELDRLLESGKPVEVIDLRAPEYYERERILGSRSLPFEELEDRLEEVPRDRPDVFYCDWGSKSMLVCRNLSRMGYICASLASGFRNYRGKFIDRTPR</sequence>
<reference evidence="2" key="2">
    <citation type="submission" date="2021-04" db="EMBL/GenBank/DDBJ databases">
        <authorList>
            <person name="Gilroy R."/>
        </authorList>
    </citation>
    <scope>NUCLEOTIDE SEQUENCE</scope>
    <source>
        <strain evidence="2">CHK188-4685</strain>
    </source>
</reference>
<dbReference type="AlphaFoldDB" id="A0A9D2L5P6"/>
<dbReference type="EMBL" id="DWYS01000010">
    <property type="protein sequence ID" value="HJB06386.1"/>
    <property type="molecule type" value="Genomic_DNA"/>
</dbReference>
<dbReference type="Proteomes" id="UP000886804">
    <property type="component" value="Unassembled WGS sequence"/>
</dbReference>
<dbReference type="InterPro" id="IPR001763">
    <property type="entry name" value="Rhodanese-like_dom"/>
</dbReference>
<evidence type="ECO:0000259" key="1">
    <source>
        <dbReference type="PROSITE" id="PS50206"/>
    </source>
</evidence>
<name>A0A9D2L5P6_9FIRM</name>
<dbReference type="PANTHER" id="PTHR43031:SF16">
    <property type="entry name" value="OXIDOREDUCTASE"/>
    <property type="match status" value="1"/>
</dbReference>
<evidence type="ECO:0000313" key="3">
    <source>
        <dbReference type="Proteomes" id="UP000886804"/>
    </source>
</evidence>
<dbReference type="Gene3D" id="3.40.250.10">
    <property type="entry name" value="Rhodanese-like domain"/>
    <property type="match status" value="1"/>
</dbReference>
<gene>
    <name evidence="2" type="ORF">H9716_00765</name>
</gene>